<evidence type="ECO:0000313" key="6">
    <source>
        <dbReference type="RefSeq" id="XP_013791881.1"/>
    </source>
</evidence>
<dbReference type="Pfam" id="PF00106">
    <property type="entry name" value="adh_short"/>
    <property type="match status" value="1"/>
</dbReference>
<evidence type="ECO:0000313" key="5">
    <source>
        <dbReference type="Proteomes" id="UP000694941"/>
    </source>
</evidence>
<dbReference type="PANTHER" id="PTHR24322">
    <property type="entry name" value="PKSB"/>
    <property type="match status" value="1"/>
</dbReference>
<gene>
    <name evidence="6" type="primary">LOC106475751</name>
</gene>
<dbReference type="GeneID" id="106475751"/>
<evidence type="ECO:0000256" key="1">
    <source>
        <dbReference type="ARBA" id="ARBA00006484"/>
    </source>
</evidence>
<dbReference type="PRINTS" id="PR00081">
    <property type="entry name" value="GDHRDH"/>
</dbReference>
<name>A0ABM1C029_LIMPO</name>
<protein>
    <submittedName>
        <fullName evidence="6">Epidermal retinol dehydrogenase 2-like</fullName>
    </submittedName>
</protein>
<dbReference type="PANTHER" id="PTHR24322:SF736">
    <property type="entry name" value="RETINOL DEHYDROGENASE 10"/>
    <property type="match status" value="1"/>
</dbReference>
<dbReference type="Proteomes" id="UP000694941">
    <property type="component" value="Unplaced"/>
</dbReference>
<organism evidence="5 6">
    <name type="scientific">Limulus polyphemus</name>
    <name type="common">Atlantic horseshoe crab</name>
    <dbReference type="NCBI Taxonomy" id="6850"/>
    <lineage>
        <taxon>Eukaryota</taxon>
        <taxon>Metazoa</taxon>
        <taxon>Ecdysozoa</taxon>
        <taxon>Arthropoda</taxon>
        <taxon>Chelicerata</taxon>
        <taxon>Merostomata</taxon>
        <taxon>Xiphosura</taxon>
        <taxon>Limulidae</taxon>
        <taxon>Limulus</taxon>
    </lineage>
</organism>
<keyword evidence="4" id="KW-0472">Membrane</keyword>
<dbReference type="InterPro" id="IPR036291">
    <property type="entry name" value="NAD(P)-bd_dom_sf"/>
</dbReference>
<feature type="transmembrane region" description="Helical" evidence="4">
    <location>
        <begin position="12"/>
        <end position="32"/>
    </location>
</feature>
<keyword evidence="4" id="KW-1133">Transmembrane helix</keyword>
<comment type="similarity">
    <text evidence="1 3">Belongs to the short-chain dehydrogenases/reductases (SDR) family.</text>
</comment>
<dbReference type="Gene3D" id="3.40.50.720">
    <property type="entry name" value="NAD(P)-binding Rossmann-like Domain"/>
    <property type="match status" value="1"/>
</dbReference>
<keyword evidence="5" id="KW-1185">Reference proteome</keyword>
<evidence type="ECO:0000256" key="4">
    <source>
        <dbReference type="SAM" id="Phobius"/>
    </source>
</evidence>
<accession>A0ABM1C029</accession>
<dbReference type="PRINTS" id="PR00080">
    <property type="entry name" value="SDRFAMILY"/>
</dbReference>
<keyword evidence="2" id="KW-0560">Oxidoreductase</keyword>
<proteinExistence type="inferred from homology"/>
<reference evidence="6" key="1">
    <citation type="submission" date="2025-08" db="UniProtKB">
        <authorList>
            <consortium name="RefSeq"/>
        </authorList>
    </citation>
    <scope>IDENTIFICATION</scope>
    <source>
        <tissue evidence="6">Muscle</tissue>
    </source>
</reference>
<keyword evidence="4" id="KW-0812">Transmembrane</keyword>
<dbReference type="SUPFAM" id="SSF51735">
    <property type="entry name" value="NAD(P)-binding Rossmann-fold domains"/>
    <property type="match status" value="1"/>
</dbReference>
<evidence type="ECO:0000256" key="2">
    <source>
        <dbReference type="ARBA" id="ARBA00023002"/>
    </source>
</evidence>
<dbReference type="InterPro" id="IPR002347">
    <property type="entry name" value="SDR_fam"/>
</dbReference>
<dbReference type="RefSeq" id="XP_013791881.1">
    <property type="nucleotide sequence ID" value="XM_013936427.2"/>
</dbReference>
<evidence type="ECO:0000256" key="3">
    <source>
        <dbReference type="RuleBase" id="RU000363"/>
    </source>
</evidence>
<dbReference type="CDD" id="cd05339">
    <property type="entry name" value="17beta-HSDXI-like_SDR_c"/>
    <property type="match status" value="1"/>
</dbReference>
<sequence>MMADVVAAVLKVLTTIGLILYYWLEAIFLTFVPKRLRYKDISKETVLITGGGSGIGRLLALRFAKLGTRVVLWDINREGCEETERQVRELGGQAYVYDCDVSDCNSINKRAAQVKQEVGSITILVNNAGIVTGKRFLDCSEKEIVKTFEVNALSHFWMCKAFIPDMIAKNHGHLVSIASLAGLGGVVGLTDYCASKFAAVGFDETLRLEIKAEGYDGIKSTVVCPFFTNTGMFAGATPGIFGFLKPEFVADEIMSAVLTNQEMLIIPKLFYVMYMLKS</sequence>